<dbReference type="AlphaFoldDB" id="A0A0A1DNY4"/>
<dbReference type="EMBL" id="CP009896">
    <property type="protein sequence ID" value="AIY19034.1"/>
    <property type="molecule type" value="Genomic_DNA"/>
</dbReference>
<evidence type="ECO:0000313" key="3">
    <source>
        <dbReference type="Proteomes" id="UP000030300"/>
    </source>
</evidence>
<evidence type="ECO:0000256" key="1">
    <source>
        <dbReference type="SAM" id="MobiDB-lite"/>
    </source>
</evidence>
<dbReference type="KEGG" id="psim:KR76_23710"/>
<accession>A0A0A1DNY4</accession>
<dbReference type="Proteomes" id="UP000030300">
    <property type="component" value="Chromosome"/>
</dbReference>
<keyword evidence="3" id="KW-1185">Reference proteome</keyword>
<proteinExistence type="predicted"/>
<gene>
    <name evidence="2" type="ORF">KR76_23710</name>
</gene>
<protein>
    <submittedName>
        <fullName evidence="2">Uncharacterized protein</fullName>
    </submittedName>
</protein>
<sequence length="235" mass="25061">MAGCGTQTAGEADPGAHRVGDPDYVFDQIKTARESGVALVSHPDSLLDSLPNHHVIAKTEKGTIETAFTDLVLTGKVVDVRPGDAVRYTSTDPSFEGNEEEGIKSVDFDDPAANDRNVVVTIKPTWSAGEKIGETIEVRMGTAGGDPHDFMAGLRGLQDDETLWLLKRSAQSRYQGEWTTVMGSALVGPVGQDGTINFPALGGDEEGFVKTLTTITAVREAAEGPERTTQMDLTQ</sequence>
<evidence type="ECO:0000313" key="2">
    <source>
        <dbReference type="EMBL" id="AIY19034.1"/>
    </source>
</evidence>
<dbReference type="HOGENOM" id="CLU_1179247_0_0_11"/>
<organism evidence="2 3">
    <name type="scientific">Nocardioides simplex</name>
    <name type="common">Arthrobacter simplex</name>
    <dbReference type="NCBI Taxonomy" id="2045"/>
    <lineage>
        <taxon>Bacteria</taxon>
        <taxon>Bacillati</taxon>
        <taxon>Actinomycetota</taxon>
        <taxon>Actinomycetes</taxon>
        <taxon>Propionibacteriales</taxon>
        <taxon>Nocardioidaceae</taxon>
        <taxon>Pimelobacter</taxon>
    </lineage>
</organism>
<reference evidence="2 3" key="1">
    <citation type="journal article" date="2015" name="Genome Announc.">
        <title>Complete Genome Sequence of Steroid-Transforming Nocardioides simplex VKM Ac-2033D.</title>
        <authorList>
            <person name="Shtratnikova V.Y."/>
            <person name="Schelkunov M.I."/>
            <person name="Pekov Y.A."/>
            <person name="Fokina V.V."/>
            <person name="Logacheva M.D."/>
            <person name="Sokolov S.L."/>
            <person name="Bragin E.Y."/>
            <person name="Ashapkin V.V."/>
            <person name="Donova M.V."/>
        </authorList>
    </citation>
    <scope>NUCLEOTIDE SEQUENCE [LARGE SCALE GENOMIC DNA]</scope>
    <source>
        <strain evidence="2 3">VKM Ac-2033D</strain>
    </source>
</reference>
<feature type="region of interest" description="Disordered" evidence="1">
    <location>
        <begin position="90"/>
        <end position="109"/>
    </location>
</feature>
<name>A0A0A1DNY4_NOCSI</name>